<dbReference type="InterPro" id="IPR011016">
    <property type="entry name" value="Znf_RING-CH"/>
</dbReference>
<evidence type="ECO:0000256" key="4">
    <source>
        <dbReference type="ARBA" id="ARBA00022771"/>
    </source>
</evidence>
<evidence type="ECO:0000256" key="1">
    <source>
        <dbReference type="ARBA" id="ARBA00004141"/>
    </source>
</evidence>
<name>A0A5E8B5W2_9ASCO</name>
<evidence type="ECO:0000313" key="11">
    <source>
        <dbReference type="Proteomes" id="UP000398389"/>
    </source>
</evidence>
<dbReference type="GO" id="GO:0016020">
    <property type="term" value="C:membrane"/>
    <property type="evidence" value="ECO:0007669"/>
    <property type="project" value="UniProtKB-SubCell"/>
</dbReference>
<evidence type="ECO:0000256" key="2">
    <source>
        <dbReference type="ARBA" id="ARBA00022692"/>
    </source>
</evidence>
<dbReference type="OrthoDB" id="2100652at2759"/>
<feature type="domain" description="RING-CH-type" evidence="9">
    <location>
        <begin position="5"/>
        <end position="73"/>
    </location>
</feature>
<evidence type="ECO:0000256" key="8">
    <source>
        <dbReference type="SAM" id="MobiDB-lite"/>
    </source>
</evidence>
<dbReference type="InterPro" id="IPR013083">
    <property type="entry name" value="Znf_RING/FYVE/PHD"/>
</dbReference>
<gene>
    <name evidence="10" type="ORF">SAPINGB_P001113</name>
</gene>
<evidence type="ECO:0000256" key="3">
    <source>
        <dbReference type="ARBA" id="ARBA00022723"/>
    </source>
</evidence>
<dbReference type="PROSITE" id="PS51292">
    <property type="entry name" value="ZF_RING_CH"/>
    <property type="match status" value="1"/>
</dbReference>
<feature type="compositionally biased region" description="Acidic residues" evidence="8">
    <location>
        <begin position="328"/>
        <end position="349"/>
    </location>
</feature>
<dbReference type="SMART" id="SM00744">
    <property type="entry name" value="RINGv"/>
    <property type="match status" value="1"/>
</dbReference>
<comment type="subcellular location">
    <subcellularLocation>
        <location evidence="1">Membrane</location>
        <topology evidence="1">Multi-pass membrane protein</topology>
    </subcellularLocation>
</comment>
<feature type="region of interest" description="Disordered" evidence="8">
    <location>
        <begin position="300"/>
        <end position="349"/>
    </location>
</feature>
<evidence type="ECO:0000256" key="7">
    <source>
        <dbReference type="ARBA" id="ARBA00023136"/>
    </source>
</evidence>
<dbReference type="AlphaFoldDB" id="A0A5E8B5W2"/>
<dbReference type="RefSeq" id="XP_031851727.1">
    <property type="nucleotide sequence ID" value="XM_031995836.1"/>
</dbReference>
<dbReference type="GeneID" id="43579936"/>
<keyword evidence="3" id="KW-0479">Metal-binding</keyword>
<feature type="compositionally biased region" description="Basic and acidic residues" evidence="8">
    <location>
        <begin position="304"/>
        <end position="313"/>
    </location>
</feature>
<evidence type="ECO:0000256" key="5">
    <source>
        <dbReference type="ARBA" id="ARBA00022833"/>
    </source>
</evidence>
<keyword evidence="7" id="KW-0472">Membrane</keyword>
<dbReference type="PANTHER" id="PTHR46283">
    <property type="entry name" value="E3 UBIQUITIN-PROTEIN LIGASE MARCH5"/>
    <property type="match status" value="1"/>
</dbReference>
<dbReference type="Gene3D" id="3.30.40.10">
    <property type="entry name" value="Zinc/RING finger domain, C3HC4 (zinc finger)"/>
    <property type="match status" value="1"/>
</dbReference>
<sequence length="449" mass="50180">MSAPGSPSSEKRCWICLETDETSDPSCGPWREVCTCNLVAHEGCLLKWAASVEQKDPNKPLTCPQCLRKIHIVKESNLFLNLRDSIESFNSQTANALILSSVGGGIVLFFYTSLYTIGSSVIRSICPSDMADSVLGITSDKTGIRTLELTTKTTAIPALVPILLVLARRTSNFANAALCLSPLLMASKDTPIWKFRDEKLALALYPFLRLGYLKLYEKLVQPIIISIGKQMKDSRVKPSGNDGALLEGFNFEVVVEDELIDLDDDDDDDLGINFMGPILGGIINWFRGNNRNANQQANNVARLNNHDRRRDDQGANAENNGEDHQNENENDNDNANEVNNNDDDDDDDDMNWIVSKQRLSLQIGYALIWPWLSGTVGTMLGNIPIIQKYIPSAFNRNLLGSILIVALRDCINLLTAYLRLKQERTAHVLSFEEVLTKQLDQYMNNILWR</sequence>
<accession>A0A5E8B5W2</accession>
<evidence type="ECO:0000259" key="9">
    <source>
        <dbReference type="PROSITE" id="PS51292"/>
    </source>
</evidence>
<evidence type="ECO:0000313" key="10">
    <source>
        <dbReference type="EMBL" id="VVT46235.1"/>
    </source>
</evidence>
<keyword evidence="5" id="KW-0862">Zinc</keyword>
<evidence type="ECO:0000256" key="6">
    <source>
        <dbReference type="ARBA" id="ARBA00022989"/>
    </source>
</evidence>
<protein>
    <recommendedName>
        <fullName evidence="9">RING-CH-type domain-containing protein</fullName>
    </recommendedName>
</protein>
<dbReference type="EMBL" id="CABVLU010000001">
    <property type="protein sequence ID" value="VVT46235.1"/>
    <property type="molecule type" value="Genomic_DNA"/>
</dbReference>
<keyword evidence="2" id="KW-0812">Transmembrane</keyword>
<reference evidence="10 11" key="1">
    <citation type="submission" date="2019-09" db="EMBL/GenBank/DDBJ databases">
        <authorList>
            <person name="Brejova B."/>
        </authorList>
    </citation>
    <scope>NUCLEOTIDE SEQUENCE [LARGE SCALE GENOMIC DNA]</scope>
</reference>
<keyword evidence="4" id="KW-0863">Zinc-finger</keyword>
<proteinExistence type="predicted"/>
<keyword evidence="6" id="KW-1133">Transmembrane helix</keyword>
<dbReference type="GO" id="GO:0008270">
    <property type="term" value="F:zinc ion binding"/>
    <property type="evidence" value="ECO:0007669"/>
    <property type="project" value="UniProtKB-KW"/>
</dbReference>
<organism evidence="10 11">
    <name type="scientific">Magnusiomyces paraingens</name>
    <dbReference type="NCBI Taxonomy" id="2606893"/>
    <lineage>
        <taxon>Eukaryota</taxon>
        <taxon>Fungi</taxon>
        <taxon>Dikarya</taxon>
        <taxon>Ascomycota</taxon>
        <taxon>Saccharomycotina</taxon>
        <taxon>Dipodascomycetes</taxon>
        <taxon>Dipodascales</taxon>
        <taxon>Dipodascaceae</taxon>
        <taxon>Magnusiomyces</taxon>
    </lineage>
</organism>
<keyword evidence="11" id="KW-1185">Reference proteome</keyword>
<dbReference type="Proteomes" id="UP000398389">
    <property type="component" value="Unassembled WGS sequence"/>
</dbReference>